<feature type="compositionally biased region" description="Polar residues" evidence="12">
    <location>
        <begin position="337"/>
        <end position="352"/>
    </location>
</feature>
<dbReference type="InterPro" id="IPR052127">
    <property type="entry name" value="STE12_transcription_factor"/>
</dbReference>
<dbReference type="GO" id="GO:0003700">
    <property type="term" value="F:DNA-binding transcription factor activity"/>
    <property type="evidence" value="ECO:0007669"/>
    <property type="project" value="TreeGrafter"/>
</dbReference>
<evidence type="ECO:0000256" key="12">
    <source>
        <dbReference type="SAM" id="MobiDB-lite"/>
    </source>
</evidence>
<keyword evidence="7" id="KW-0804">Transcription</keyword>
<keyword evidence="6" id="KW-0805">Transcription regulation</keyword>
<feature type="compositionally biased region" description="Polar residues" evidence="12">
    <location>
        <begin position="586"/>
        <end position="595"/>
    </location>
</feature>
<dbReference type="GO" id="GO:0005634">
    <property type="term" value="C:nucleus"/>
    <property type="evidence" value="ECO:0007669"/>
    <property type="project" value="UniProtKB-SubCell"/>
</dbReference>
<dbReference type="InterPro" id="IPR013087">
    <property type="entry name" value="Znf_C2H2_type"/>
</dbReference>
<feature type="compositionally biased region" description="Polar residues" evidence="12">
    <location>
        <begin position="437"/>
        <end position="463"/>
    </location>
</feature>
<keyword evidence="4 11" id="KW-0863">Zinc-finger</keyword>
<dbReference type="FunFam" id="3.30.160.60:FF:000110">
    <property type="entry name" value="Zinc finger protein-like"/>
    <property type="match status" value="1"/>
</dbReference>
<protein>
    <recommendedName>
        <fullName evidence="10">pH-response transcription factor pacC/RIM101</fullName>
    </recommendedName>
</protein>
<comment type="caution">
    <text evidence="14">The sequence shown here is derived from an EMBL/GenBank/DDBJ whole genome shotgun (WGS) entry which is preliminary data.</text>
</comment>
<feature type="region of interest" description="Disordered" evidence="12">
    <location>
        <begin position="337"/>
        <end position="369"/>
    </location>
</feature>
<dbReference type="GO" id="GO:1990526">
    <property type="term" value="C:Ste12p-Dig1p-Dig2p complex"/>
    <property type="evidence" value="ECO:0007669"/>
    <property type="project" value="TreeGrafter"/>
</dbReference>
<feature type="region of interest" description="Disordered" evidence="12">
    <location>
        <begin position="427"/>
        <end position="468"/>
    </location>
</feature>
<dbReference type="PROSITE" id="PS50157">
    <property type="entry name" value="ZINC_FINGER_C2H2_2"/>
    <property type="match status" value="2"/>
</dbReference>
<feature type="region of interest" description="Disordered" evidence="12">
    <location>
        <begin position="533"/>
        <end position="626"/>
    </location>
</feature>
<evidence type="ECO:0000256" key="7">
    <source>
        <dbReference type="ARBA" id="ARBA00023163"/>
    </source>
</evidence>
<name>A0A8J5QGZ0_9ASCO</name>
<feature type="compositionally biased region" description="Low complexity" evidence="12">
    <location>
        <begin position="173"/>
        <end position="187"/>
    </location>
</feature>
<feature type="compositionally biased region" description="Polar residues" evidence="12">
    <location>
        <begin position="563"/>
        <end position="578"/>
    </location>
</feature>
<comment type="similarity">
    <text evidence="9">Belongs to the pacC/RIM101 family.</text>
</comment>
<accession>A0A8J5QGZ0</accession>
<dbReference type="PANTHER" id="PTHR47427:SF1">
    <property type="entry name" value="PROTEIN STE12"/>
    <property type="match status" value="1"/>
</dbReference>
<evidence type="ECO:0000256" key="9">
    <source>
        <dbReference type="ARBA" id="ARBA00038089"/>
    </source>
</evidence>
<dbReference type="SMART" id="SM00355">
    <property type="entry name" value="ZnF_C2H2"/>
    <property type="match status" value="2"/>
</dbReference>
<sequence>MTSDYQPLFENTATITSTPPTTNNNSNYYNTPVNSGFSFDTQYTESLFDNQQQQQQLHQQQQSIQQLQPAPAAPPPQQQLQQQQQQQQQPESIQLNDEIFFTLLDQNQSQQQQLQQQLQQSIGQSIDYSQVQMQPQQQPQSSMKVDTSTSSKTLSNMSSSNSLSNYFTTPNTSASSSSSSSFSSSSSNINVTTPKVSSTPYFARQARQNSTSIPIDQLTLLSLRTPSTSSNSTSIQPQAQQQQQQQQQQAVALQSISQPNFEDAVASPDLVDVVNSLDPNSVAAAAAAAEATIAAMSPLQYEEPTINPKQLFTDNKLNTSISSPSLSTLFMNTNYQLPTQLPPSNSNNAGSTLVSPLQSSPPQFQPQQQSQQLVSPQMTQFPQNTLPPQKFLPQHSRSISTPHFDFGLISPDHDLSPLISNWMNNNPSSTTSTSTSEFVTSPRSSGFNTSSTATTPIISGTGTTKKHSRSYSVNVNHSQHAQQHHLPHHHHSMINLKGINRRNSAGAALQQAAVASQSVTQLQAYGLGIVMDENNNDNESSIGVNGVKNKRRKSQGNVLELGTSLQSGQISPTNTSNGGAEVQPDGKSSNGESAPTASTTTSNGKKSSTSSSSSSGSSGANSNSNGSFPCAECDKQFKRSEHLKRHIRSVHSNIRPFHCKYCEKKFSRSDNLAQHLKTHYRVDSEGNACVVLNPAGMKMKKGKKSAGGANATVNATTSGIIRSE</sequence>
<evidence type="ECO:0000256" key="10">
    <source>
        <dbReference type="ARBA" id="ARBA00039490"/>
    </source>
</evidence>
<dbReference type="GO" id="GO:0008270">
    <property type="term" value="F:zinc ion binding"/>
    <property type="evidence" value="ECO:0007669"/>
    <property type="project" value="UniProtKB-KW"/>
</dbReference>
<evidence type="ECO:0000256" key="4">
    <source>
        <dbReference type="ARBA" id="ARBA00022771"/>
    </source>
</evidence>
<proteinExistence type="inferred from homology"/>
<organism evidence="14 15">
    <name type="scientific">[Candida] subhashii</name>
    <dbReference type="NCBI Taxonomy" id="561895"/>
    <lineage>
        <taxon>Eukaryota</taxon>
        <taxon>Fungi</taxon>
        <taxon>Dikarya</taxon>
        <taxon>Ascomycota</taxon>
        <taxon>Saccharomycotina</taxon>
        <taxon>Pichiomycetes</taxon>
        <taxon>Debaryomycetaceae</taxon>
        <taxon>Spathaspora</taxon>
    </lineage>
</organism>
<reference evidence="14 15" key="1">
    <citation type="journal article" date="2021" name="DNA Res.">
        <title>Genome analysis of Candida subhashii reveals its hybrid nature and dual mitochondrial genome conformations.</title>
        <authorList>
            <person name="Mixao V."/>
            <person name="Hegedusova E."/>
            <person name="Saus E."/>
            <person name="Pryszcz L.P."/>
            <person name="Cillingova A."/>
            <person name="Nosek J."/>
            <person name="Gabaldon T."/>
        </authorList>
    </citation>
    <scope>NUCLEOTIDE SEQUENCE [LARGE SCALE GENOMIC DNA]</scope>
    <source>
        <strain evidence="14 15">CBS 10753</strain>
    </source>
</reference>
<evidence type="ECO:0000256" key="3">
    <source>
        <dbReference type="ARBA" id="ARBA00022737"/>
    </source>
</evidence>
<evidence type="ECO:0000313" key="14">
    <source>
        <dbReference type="EMBL" id="KAG7664491.1"/>
    </source>
</evidence>
<feature type="compositionally biased region" description="Low complexity" evidence="12">
    <location>
        <begin position="11"/>
        <end position="28"/>
    </location>
</feature>
<feature type="compositionally biased region" description="Low complexity" evidence="12">
    <location>
        <begin position="53"/>
        <end position="70"/>
    </location>
</feature>
<dbReference type="FunFam" id="3.30.160.60:FF:000100">
    <property type="entry name" value="Zinc finger 45-like"/>
    <property type="match status" value="1"/>
</dbReference>
<dbReference type="PANTHER" id="PTHR47427">
    <property type="entry name" value="PROTEIN STE12"/>
    <property type="match status" value="1"/>
</dbReference>
<keyword evidence="15" id="KW-1185">Reference proteome</keyword>
<dbReference type="AlphaFoldDB" id="A0A8J5QGZ0"/>
<dbReference type="GeneID" id="73468798"/>
<gene>
    <name evidence="14" type="ORF">J8A68_001997</name>
</gene>
<keyword evidence="3" id="KW-0677">Repeat</keyword>
<feature type="region of interest" description="Disordered" evidence="12">
    <location>
        <begin position="1"/>
        <end position="28"/>
    </location>
</feature>
<dbReference type="OrthoDB" id="654211at2759"/>
<evidence type="ECO:0000256" key="11">
    <source>
        <dbReference type="PROSITE-ProRule" id="PRU00042"/>
    </source>
</evidence>
<evidence type="ECO:0000256" key="6">
    <source>
        <dbReference type="ARBA" id="ARBA00023015"/>
    </source>
</evidence>
<evidence type="ECO:0000313" key="15">
    <source>
        <dbReference type="Proteomes" id="UP000694255"/>
    </source>
</evidence>
<comment type="subcellular location">
    <subcellularLocation>
        <location evidence="1">Nucleus</location>
    </subcellularLocation>
</comment>
<evidence type="ECO:0000256" key="5">
    <source>
        <dbReference type="ARBA" id="ARBA00022833"/>
    </source>
</evidence>
<feature type="compositionally biased region" description="Low complexity" evidence="12">
    <location>
        <begin position="78"/>
        <end position="90"/>
    </location>
</feature>
<evidence type="ECO:0000259" key="13">
    <source>
        <dbReference type="PROSITE" id="PS50157"/>
    </source>
</evidence>
<keyword evidence="2" id="KW-0479">Metal-binding</keyword>
<evidence type="ECO:0000256" key="1">
    <source>
        <dbReference type="ARBA" id="ARBA00004123"/>
    </source>
</evidence>
<feature type="compositionally biased region" description="Low complexity" evidence="12">
    <location>
        <begin position="129"/>
        <end position="165"/>
    </location>
</feature>
<keyword evidence="8" id="KW-0539">Nucleus</keyword>
<evidence type="ECO:0000256" key="2">
    <source>
        <dbReference type="ARBA" id="ARBA00022723"/>
    </source>
</evidence>
<dbReference type="Proteomes" id="UP000694255">
    <property type="component" value="Unassembled WGS sequence"/>
</dbReference>
<keyword evidence="5" id="KW-0862">Zinc</keyword>
<feature type="compositionally biased region" description="Low complexity" evidence="12">
    <location>
        <begin position="353"/>
        <end position="369"/>
    </location>
</feature>
<dbReference type="GO" id="GO:1990527">
    <property type="term" value="C:Tec1p-Ste12p-Dig1p complex"/>
    <property type="evidence" value="ECO:0007669"/>
    <property type="project" value="TreeGrafter"/>
</dbReference>
<dbReference type="RefSeq" id="XP_049264723.1">
    <property type="nucleotide sequence ID" value="XM_049405702.1"/>
</dbReference>
<dbReference type="PROSITE" id="PS00028">
    <property type="entry name" value="ZINC_FINGER_C2H2_1"/>
    <property type="match status" value="2"/>
</dbReference>
<evidence type="ECO:0000256" key="8">
    <source>
        <dbReference type="ARBA" id="ARBA00023242"/>
    </source>
</evidence>
<dbReference type="Pfam" id="PF00096">
    <property type="entry name" value="zf-C2H2"/>
    <property type="match status" value="2"/>
</dbReference>
<feature type="compositionally biased region" description="Low complexity" evidence="12">
    <location>
        <begin position="596"/>
        <end position="626"/>
    </location>
</feature>
<feature type="region of interest" description="Disordered" evidence="12">
    <location>
        <begin position="53"/>
        <end position="91"/>
    </location>
</feature>
<feature type="region of interest" description="Disordered" evidence="12">
    <location>
        <begin position="225"/>
        <end position="254"/>
    </location>
</feature>
<feature type="domain" description="C2H2-type" evidence="13">
    <location>
        <begin position="628"/>
        <end position="656"/>
    </location>
</feature>
<dbReference type="EMBL" id="JAGSYN010000081">
    <property type="protein sequence ID" value="KAG7664491.1"/>
    <property type="molecule type" value="Genomic_DNA"/>
</dbReference>
<feature type="domain" description="C2H2-type" evidence="13">
    <location>
        <begin position="657"/>
        <end position="679"/>
    </location>
</feature>
<feature type="region of interest" description="Disordered" evidence="12">
    <location>
        <begin position="129"/>
        <end position="196"/>
    </location>
</feature>